<dbReference type="GO" id="GO:0051539">
    <property type="term" value="F:4 iron, 4 sulfur cluster binding"/>
    <property type="evidence" value="ECO:0007669"/>
    <property type="project" value="UniProtKB-UniRule"/>
</dbReference>
<evidence type="ECO:0000256" key="2">
    <source>
        <dbReference type="ARBA" id="ARBA00002933"/>
    </source>
</evidence>
<organism evidence="16 17">
    <name type="scientific">Candidatus Allofournierella pullistercoris</name>
    <dbReference type="NCBI Taxonomy" id="2838597"/>
    <lineage>
        <taxon>Bacteria</taxon>
        <taxon>Bacillati</taxon>
        <taxon>Bacillota</taxon>
        <taxon>Clostridia</taxon>
        <taxon>Eubacteriales</taxon>
        <taxon>Oscillospiraceae</taxon>
        <taxon>Allofournierella</taxon>
    </lineage>
</organism>
<dbReference type="InterPro" id="IPR011257">
    <property type="entry name" value="DNA_glycosylase"/>
</dbReference>
<keyword evidence="11" id="KW-0411">Iron-sulfur</keyword>
<dbReference type="PANTHER" id="PTHR42944:SF1">
    <property type="entry name" value="ADENINE DNA GLYCOSYLASE"/>
    <property type="match status" value="1"/>
</dbReference>
<evidence type="ECO:0000256" key="10">
    <source>
        <dbReference type="ARBA" id="ARBA00023004"/>
    </source>
</evidence>
<evidence type="ECO:0000256" key="7">
    <source>
        <dbReference type="ARBA" id="ARBA00022723"/>
    </source>
</evidence>
<dbReference type="SUPFAM" id="SSF48150">
    <property type="entry name" value="DNA-glycosylase"/>
    <property type="match status" value="1"/>
</dbReference>
<dbReference type="PROSITE" id="PS01155">
    <property type="entry name" value="ENDONUCLEASE_III_2"/>
    <property type="match status" value="1"/>
</dbReference>
<dbReference type="InterPro" id="IPR023170">
    <property type="entry name" value="HhH_base_excis_C"/>
</dbReference>
<dbReference type="SMART" id="SM00478">
    <property type="entry name" value="ENDO3c"/>
    <property type="match status" value="1"/>
</dbReference>
<evidence type="ECO:0000256" key="6">
    <source>
        <dbReference type="ARBA" id="ARBA00022485"/>
    </source>
</evidence>
<evidence type="ECO:0000313" key="16">
    <source>
        <dbReference type="EMBL" id="MBU3805379.1"/>
    </source>
</evidence>
<dbReference type="InterPro" id="IPR004036">
    <property type="entry name" value="Endonuclease-III-like_CS2"/>
</dbReference>
<reference evidence="16" key="1">
    <citation type="journal article" date="2021" name="PeerJ">
        <title>Extensive microbial diversity within the chicken gut microbiome revealed by metagenomics and culture.</title>
        <authorList>
            <person name="Gilroy R."/>
            <person name="Ravi A."/>
            <person name="Getino M."/>
            <person name="Pursley I."/>
            <person name="Horton D.L."/>
            <person name="Alikhan N.F."/>
            <person name="Baker D."/>
            <person name="Gharbi K."/>
            <person name="Hall N."/>
            <person name="Watson M."/>
            <person name="Adriaenssens E.M."/>
            <person name="Foster-Nyarko E."/>
            <person name="Jarju S."/>
            <person name="Secka A."/>
            <person name="Antonio M."/>
            <person name="Oren A."/>
            <person name="Chaudhuri R.R."/>
            <person name="La Ragione R."/>
            <person name="Hildebrand F."/>
            <person name="Pallen M.J."/>
        </authorList>
    </citation>
    <scope>NUCLEOTIDE SEQUENCE</scope>
    <source>
        <strain evidence="16">B5_2728</strain>
    </source>
</reference>
<dbReference type="GO" id="GO:0046872">
    <property type="term" value="F:metal ion binding"/>
    <property type="evidence" value="ECO:0007669"/>
    <property type="project" value="UniProtKB-UniRule"/>
</dbReference>
<dbReference type="GO" id="GO:0032357">
    <property type="term" value="F:oxidized purine DNA binding"/>
    <property type="evidence" value="ECO:0007669"/>
    <property type="project" value="TreeGrafter"/>
</dbReference>
<evidence type="ECO:0000256" key="3">
    <source>
        <dbReference type="ARBA" id="ARBA00008343"/>
    </source>
</evidence>
<evidence type="ECO:0000256" key="11">
    <source>
        <dbReference type="ARBA" id="ARBA00023014"/>
    </source>
</evidence>
<keyword evidence="6" id="KW-0004">4Fe-4S</keyword>
<dbReference type="GO" id="GO:0006298">
    <property type="term" value="P:mismatch repair"/>
    <property type="evidence" value="ECO:0007669"/>
    <property type="project" value="TreeGrafter"/>
</dbReference>
<dbReference type="GO" id="GO:0000701">
    <property type="term" value="F:purine-specific mismatch base pair DNA N-glycosylase activity"/>
    <property type="evidence" value="ECO:0007669"/>
    <property type="project" value="UniProtKB-EC"/>
</dbReference>
<dbReference type="NCBIfam" id="TIGR01084">
    <property type="entry name" value="mutY"/>
    <property type="match status" value="1"/>
</dbReference>
<accession>A0A948T0X3</accession>
<dbReference type="GO" id="GO:0034039">
    <property type="term" value="F:8-oxo-7,8-dihydroguanine DNA N-glycosylase activity"/>
    <property type="evidence" value="ECO:0007669"/>
    <property type="project" value="TreeGrafter"/>
</dbReference>
<evidence type="ECO:0000256" key="5">
    <source>
        <dbReference type="ARBA" id="ARBA00022023"/>
    </source>
</evidence>
<keyword evidence="13 14" id="KW-0326">Glycosidase</keyword>
<comment type="similarity">
    <text evidence="3 14">Belongs to the Nth/MutY family.</text>
</comment>
<keyword evidence="8 14" id="KW-0227">DNA damage</keyword>
<evidence type="ECO:0000256" key="12">
    <source>
        <dbReference type="ARBA" id="ARBA00023204"/>
    </source>
</evidence>
<comment type="catalytic activity">
    <reaction evidence="1 14">
        <text>Hydrolyzes free adenine bases from 7,8-dihydro-8-oxoguanine:adenine mismatched double-stranded DNA, leaving an apurinic site.</text>
        <dbReference type="EC" id="3.2.2.31"/>
    </reaction>
</comment>
<evidence type="ECO:0000313" key="17">
    <source>
        <dbReference type="Proteomes" id="UP000713596"/>
    </source>
</evidence>
<dbReference type="PANTHER" id="PTHR42944">
    <property type="entry name" value="ADENINE DNA GLYCOSYLASE"/>
    <property type="match status" value="1"/>
</dbReference>
<dbReference type="InterPro" id="IPR044298">
    <property type="entry name" value="MIG/MutY"/>
</dbReference>
<dbReference type="InterPro" id="IPR015797">
    <property type="entry name" value="NUDIX_hydrolase-like_dom_sf"/>
</dbReference>
<dbReference type="GO" id="GO:0006284">
    <property type="term" value="P:base-excision repair"/>
    <property type="evidence" value="ECO:0007669"/>
    <property type="project" value="UniProtKB-UniRule"/>
</dbReference>
<dbReference type="FunFam" id="1.10.340.30:FF:000002">
    <property type="entry name" value="Adenine DNA glycosylase"/>
    <property type="match status" value="1"/>
</dbReference>
<dbReference type="InterPro" id="IPR003265">
    <property type="entry name" value="HhH-GPD_domain"/>
</dbReference>
<proteinExistence type="inferred from homology"/>
<sequence>MAPIAPALLDWFEQNARTLPFRQDPTPYHIWVSEIMLQQTRVAAALEYYHRWMEQLPTIQHLADCPEEKLHKLWEGLGYYNRVRNLQKAAQIVCEQYGGELPGDYNTLLTLPGIGEYTAGAIGSIAFGLPVVAVDGNVLRVFSRLYNDSRDILSPATRRAFSQWVQHHQPPERAGDYNQALMELGALVCLPGGQPLCHQCPLAHLCRAKAAGTQLELPVKKAAKARKLVDVTLLVIHSPQGCLVQQRGKKGLLAGLWQPLVVEQAMSQEQILAHLEELGFTVKELSPLAPARHIFSHVEWQMQGWQVSVEEAPAPKGCQWASGEELEERYPIPGAFKAYRPAMK</sequence>
<dbReference type="Pfam" id="PF14815">
    <property type="entry name" value="NUDIX_4"/>
    <property type="match status" value="1"/>
</dbReference>
<evidence type="ECO:0000256" key="8">
    <source>
        <dbReference type="ARBA" id="ARBA00022763"/>
    </source>
</evidence>
<evidence type="ECO:0000256" key="4">
    <source>
        <dbReference type="ARBA" id="ARBA00012045"/>
    </source>
</evidence>
<dbReference type="SUPFAM" id="SSF55811">
    <property type="entry name" value="Nudix"/>
    <property type="match status" value="1"/>
</dbReference>
<dbReference type="GO" id="GO:0035485">
    <property type="term" value="F:adenine/guanine mispair binding"/>
    <property type="evidence" value="ECO:0007669"/>
    <property type="project" value="TreeGrafter"/>
</dbReference>
<dbReference type="InterPro" id="IPR029119">
    <property type="entry name" value="MutY_C"/>
</dbReference>
<dbReference type="AlphaFoldDB" id="A0A948T0X3"/>
<comment type="caution">
    <text evidence="16">The sequence shown here is derived from an EMBL/GenBank/DDBJ whole genome shotgun (WGS) entry which is preliminary data.</text>
</comment>
<name>A0A948T0X3_9FIRM</name>
<evidence type="ECO:0000256" key="13">
    <source>
        <dbReference type="ARBA" id="ARBA00023295"/>
    </source>
</evidence>
<dbReference type="Pfam" id="PF00730">
    <property type="entry name" value="HhH-GPD"/>
    <property type="match status" value="1"/>
</dbReference>
<dbReference type="CDD" id="cd03431">
    <property type="entry name" value="NUDIX_DNA_Glycosylase_C-MutY"/>
    <property type="match status" value="1"/>
</dbReference>
<evidence type="ECO:0000256" key="1">
    <source>
        <dbReference type="ARBA" id="ARBA00000843"/>
    </source>
</evidence>
<dbReference type="CDD" id="cd00056">
    <property type="entry name" value="ENDO3c"/>
    <property type="match status" value="1"/>
</dbReference>
<dbReference type="EMBL" id="JAHLFP010000004">
    <property type="protein sequence ID" value="MBU3805379.1"/>
    <property type="molecule type" value="Genomic_DNA"/>
</dbReference>
<evidence type="ECO:0000256" key="14">
    <source>
        <dbReference type="RuleBase" id="RU365096"/>
    </source>
</evidence>
<keyword evidence="9" id="KW-0378">Hydrolase</keyword>
<evidence type="ECO:0000259" key="15">
    <source>
        <dbReference type="SMART" id="SM00478"/>
    </source>
</evidence>
<protein>
    <recommendedName>
        <fullName evidence="5 14">Adenine DNA glycosylase</fullName>
        <ecNumber evidence="4 14">3.2.2.31</ecNumber>
    </recommendedName>
</protein>
<comment type="cofactor">
    <cofactor evidence="14">
        <name>[4Fe-4S] cluster</name>
        <dbReference type="ChEBI" id="CHEBI:49883"/>
    </cofactor>
    <text evidence="14">Binds 1 [4Fe-4S] cluster.</text>
</comment>
<dbReference type="Gene3D" id="1.10.1670.10">
    <property type="entry name" value="Helix-hairpin-Helix base-excision DNA repair enzymes (C-terminal)"/>
    <property type="match status" value="1"/>
</dbReference>
<reference evidence="16" key="2">
    <citation type="submission" date="2021-04" db="EMBL/GenBank/DDBJ databases">
        <authorList>
            <person name="Gilroy R."/>
        </authorList>
    </citation>
    <scope>NUCLEOTIDE SEQUENCE</scope>
    <source>
        <strain evidence="16">B5_2728</strain>
    </source>
</reference>
<comment type="function">
    <text evidence="2">Adenine glycosylase active on G-A mispairs. MutY also corrects error-prone DNA synthesis past GO lesions which are due to the oxidatively damaged form of guanine: 7,8-dihydro-8-oxoguanine (8-oxo-dGTP).</text>
</comment>
<dbReference type="Proteomes" id="UP000713596">
    <property type="component" value="Unassembled WGS sequence"/>
</dbReference>
<evidence type="ECO:0000256" key="9">
    <source>
        <dbReference type="ARBA" id="ARBA00022801"/>
    </source>
</evidence>
<dbReference type="Gene3D" id="3.90.79.10">
    <property type="entry name" value="Nucleoside Triphosphate Pyrophosphohydrolase"/>
    <property type="match status" value="1"/>
</dbReference>
<keyword evidence="7" id="KW-0479">Metal-binding</keyword>
<gene>
    <name evidence="16" type="primary">mutY</name>
    <name evidence="16" type="ORF">H9882_00535</name>
</gene>
<keyword evidence="12" id="KW-0234">DNA repair</keyword>
<dbReference type="InterPro" id="IPR005760">
    <property type="entry name" value="A/G_AdeGlyc_MutY"/>
</dbReference>
<keyword evidence="10 14" id="KW-0408">Iron</keyword>
<dbReference type="EC" id="3.2.2.31" evidence="4 14"/>
<feature type="domain" description="HhH-GPD" evidence="15">
    <location>
        <begin position="36"/>
        <end position="187"/>
    </location>
</feature>
<dbReference type="Gene3D" id="1.10.340.30">
    <property type="entry name" value="Hypothetical protein, domain 2"/>
    <property type="match status" value="1"/>
</dbReference>